<reference evidence="1 2" key="1">
    <citation type="journal article" date="2024" name="Environ. Microbiol.">
        <title>Novel evolutionary insights on the interactions of the Holosporales (Alphaproteobacteria) with eukaryotic hosts from comparative genomics.</title>
        <authorList>
            <person name="Giovannini M."/>
            <person name="Petroni G."/>
            <person name="Castelli M."/>
        </authorList>
    </citation>
    <scope>NUCLEOTIDE SEQUENCE [LARGE SCALE GENOMIC DNA]</scope>
    <source>
        <strain evidence="1 2">US_Bl 15I1</strain>
    </source>
</reference>
<dbReference type="Proteomes" id="UP001330434">
    <property type="component" value="Chromosome"/>
</dbReference>
<dbReference type="EMBL" id="CP133270">
    <property type="protein sequence ID" value="WVX67074.1"/>
    <property type="molecule type" value="Genomic_DNA"/>
</dbReference>
<name>A0ABZ2C3P2_9PROT</name>
<accession>A0ABZ2C3P2</accession>
<keyword evidence="2" id="KW-1185">Reference proteome</keyword>
<dbReference type="RefSeq" id="WP_338453461.1">
    <property type="nucleotide sequence ID" value="NZ_CP133270.1"/>
</dbReference>
<sequence>MKQILLVILMWIALGLSSMEALELPEDTYQILAQSLENLSSDIKIDPPKSCLSSDSLYQAAKANLESIETFIMNTMRSDYAEKDFMKPYFRLWVLGKLGPQFFDFNLPNNQIPEPIEIEKNMFLLGLNTKLEGGRVFWVPLLIDTKSLTISILNWEQCQGKCYALRTTGNTAYGICGKWNWNASTKTLVSLCQCGGRKDCGTQNTYTLEAGILVLKESLRKTKCDGWSFSRYAKLCCVE</sequence>
<protein>
    <submittedName>
        <fullName evidence="1">Uncharacterized protein</fullName>
    </submittedName>
</protein>
<proteinExistence type="predicted"/>
<evidence type="ECO:0000313" key="2">
    <source>
        <dbReference type="Proteomes" id="UP001330434"/>
    </source>
</evidence>
<organism evidence="1 2">
    <name type="scientific">Candidatus Bealeia paramacronuclearis</name>
    <dbReference type="NCBI Taxonomy" id="1921001"/>
    <lineage>
        <taxon>Bacteria</taxon>
        <taxon>Pseudomonadati</taxon>
        <taxon>Pseudomonadota</taxon>
        <taxon>Alphaproteobacteria</taxon>
        <taxon>Holosporales</taxon>
        <taxon>Holosporaceae</taxon>
        <taxon>Candidatus Bealeia</taxon>
    </lineage>
</organism>
<gene>
    <name evidence="1" type="ORF">Bealeia1_01271</name>
</gene>
<evidence type="ECO:0000313" key="1">
    <source>
        <dbReference type="EMBL" id="WVX67074.1"/>
    </source>
</evidence>